<dbReference type="Proteomes" id="UP000251211">
    <property type="component" value="Unassembled WGS sequence"/>
</dbReference>
<comment type="caution">
    <text evidence="2">The sequence shown here is derived from an EMBL/GenBank/DDBJ whole genome shotgun (WGS) entry which is preliminary data.</text>
</comment>
<organism evidence="2 3">
    <name type="scientific">Rhodococcus wratislaviensis</name>
    <name type="common">Tsukamurella wratislaviensis</name>
    <dbReference type="NCBI Taxonomy" id="44752"/>
    <lineage>
        <taxon>Bacteria</taxon>
        <taxon>Bacillati</taxon>
        <taxon>Actinomycetota</taxon>
        <taxon>Actinomycetes</taxon>
        <taxon>Mycobacteriales</taxon>
        <taxon>Nocardiaceae</taxon>
        <taxon>Rhodococcus</taxon>
    </lineage>
</organism>
<sequence>MDGIVGIPQVGDRVDYTLQFYEAQPWINPEASNDVVALVEPLNEGRLSAEWTDPNGQVHPGTYSMMVHGDGWRAYFLSTRLYEGTAQLVGSFEADWPEVLPSEAQVAGTVARCQLITRTSSPDAEGRSTEGWTDTLGPVPEGQTGFRIPSQDCPDPRVREVGVLVDLAVTTSQ</sequence>
<evidence type="ECO:0000313" key="3">
    <source>
        <dbReference type="Proteomes" id="UP000251211"/>
    </source>
</evidence>
<gene>
    <name evidence="2" type="ORF">NCTC13229_05254</name>
</gene>
<reference evidence="2 3" key="1">
    <citation type="submission" date="2018-06" db="EMBL/GenBank/DDBJ databases">
        <authorList>
            <consortium name="Pathogen Informatics"/>
            <person name="Doyle S."/>
        </authorList>
    </citation>
    <scope>NUCLEOTIDE SEQUENCE [LARGE SCALE GENOMIC DNA]</scope>
    <source>
        <strain evidence="2 3">NCTC13229</strain>
    </source>
</reference>
<proteinExistence type="predicted"/>
<evidence type="ECO:0000256" key="1">
    <source>
        <dbReference type="SAM" id="MobiDB-lite"/>
    </source>
</evidence>
<name>A0AB38FJ36_RHOWR</name>
<accession>A0AB38FJ36</accession>
<feature type="region of interest" description="Disordered" evidence="1">
    <location>
        <begin position="120"/>
        <end position="153"/>
    </location>
</feature>
<dbReference type="AlphaFoldDB" id="A0AB38FJ36"/>
<dbReference type="EMBL" id="UAUI01000024">
    <property type="protein sequence ID" value="SPZ41743.1"/>
    <property type="molecule type" value="Genomic_DNA"/>
</dbReference>
<protein>
    <recommendedName>
        <fullName evidence="4">DUF4198 domain-containing protein</fullName>
    </recommendedName>
</protein>
<evidence type="ECO:0008006" key="4">
    <source>
        <dbReference type="Google" id="ProtNLM"/>
    </source>
</evidence>
<evidence type="ECO:0000313" key="2">
    <source>
        <dbReference type="EMBL" id="SPZ41743.1"/>
    </source>
</evidence>